<comment type="caution">
    <text evidence="1">The sequence shown here is derived from an EMBL/GenBank/DDBJ whole genome shotgun (WGS) entry which is preliminary data.</text>
</comment>
<organism evidence="1 2">
    <name type="scientific">Deinococcus radiotolerans</name>
    <dbReference type="NCBI Taxonomy" id="1309407"/>
    <lineage>
        <taxon>Bacteria</taxon>
        <taxon>Thermotogati</taxon>
        <taxon>Deinococcota</taxon>
        <taxon>Deinococci</taxon>
        <taxon>Deinococcales</taxon>
        <taxon>Deinococcaceae</taxon>
        <taxon>Deinococcus</taxon>
    </lineage>
</organism>
<dbReference type="Proteomes" id="UP000604341">
    <property type="component" value="Unassembled WGS sequence"/>
</dbReference>
<sequence length="82" mass="8398">MGRLATPLTSGSRKARALLKVGIGTVWALRTAPAGACVTVVSRGAAAAGAAGAGCCPQLLTSRLMDRAMKLRECRLDMVSLL</sequence>
<accession>A0ABQ2FHX1</accession>
<evidence type="ECO:0000313" key="1">
    <source>
        <dbReference type="EMBL" id="GGK97689.1"/>
    </source>
</evidence>
<evidence type="ECO:0008006" key="3">
    <source>
        <dbReference type="Google" id="ProtNLM"/>
    </source>
</evidence>
<reference evidence="2" key="1">
    <citation type="journal article" date="2019" name="Int. J. Syst. Evol. Microbiol.">
        <title>The Global Catalogue of Microorganisms (GCM) 10K type strain sequencing project: providing services to taxonomists for standard genome sequencing and annotation.</title>
        <authorList>
            <consortium name="The Broad Institute Genomics Platform"/>
            <consortium name="The Broad Institute Genome Sequencing Center for Infectious Disease"/>
            <person name="Wu L."/>
            <person name="Ma J."/>
        </authorList>
    </citation>
    <scope>NUCLEOTIDE SEQUENCE [LARGE SCALE GENOMIC DNA]</scope>
    <source>
        <strain evidence="2">JCM 19173</strain>
    </source>
</reference>
<dbReference type="EMBL" id="BMPE01000002">
    <property type="protein sequence ID" value="GGK97689.1"/>
    <property type="molecule type" value="Genomic_DNA"/>
</dbReference>
<gene>
    <name evidence="1" type="ORF">GCM10010844_14940</name>
</gene>
<name>A0ABQ2FHX1_9DEIO</name>
<proteinExistence type="predicted"/>
<evidence type="ECO:0000313" key="2">
    <source>
        <dbReference type="Proteomes" id="UP000604341"/>
    </source>
</evidence>
<keyword evidence="2" id="KW-1185">Reference proteome</keyword>
<protein>
    <recommendedName>
        <fullName evidence="3">Secreted protein</fullName>
    </recommendedName>
</protein>